<dbReference type="Proteomes" id="UP001151760">
    <property type="component" value="Unassembled WGS sequence"/>
</dbReference>
<proteinExistence type="predicted"/>
<name>A0ABQ5BIC0_9ASTR</name>
<reference evidence="1" key="2">
    <citation type="submission" date="2022-01" db="EMBL/GenBank/DDBJ databases">
        <authorList>
            <person name="Yamashiro T."/>
            <person name="Shiraishi A."/>
            <person name="Satake H."/>
            <person name="Nakayama K."/>
        </authorList>
    </citation>
    <scope>NUCLEOTIDE SEQUENCE</scope>
</reference>
<protein>
    <recommendedName>
        <fullName evidence="3">Reverse transcriptase domain-containing protein</fullName>
    </recommendedName>
</protein>
<keyword evidence="2" id="KW-1185">Reference proteome</keyword>
<evidence type="ECO:0000313" key="2">
    <source>
        <dbReference type="Proteomes" id="UP001151760"/>
    </source>
</evidence>
<organism evidence="1 2">
    <name type="scientific">Tanacetum coccineum</name>
    <dbReference type="NCBI Taxonomy" id="301880"/>
    <lineage>
        <taxon>Eukaryota</taxon>
        <taxon>Viridiplantae</taxon>
        <taxon>Streptophyta</taxon>
        <taxon>Embryophyta</taxon>
        <taxon>Tracheophyta</taxon>
        <taxon>Spermatophyta</taxon>
        <taxon>Magnoliopsida</taxon>
        <taxon>eudicotyledons</taxon>
        <taxon>Gunneridae</taxon>
        <taxon>Pentapetalae</taxon>
        <taxon>asterids</taxon>
        <taxon>campanulids</taxon>
        <taxon>Asterales</taxon>
        <taxon>Asteraceae</taxon>
        <taxon>Asteroideae</taxon>
        <taxon>Anthemideae</taxon>
        <taxon>Anthemidinae</taxon>
        <taxon>Tanacetum</taxon>
    </lineage>
</organism>
<accession>A0ABQ5BIC0</accession>
<evidence type="ECO:0000313" key="1">
    <source>
        <dbReference type="EMBL" id="GJT14303.1"/>
    </source>
</evidence>
<dbReference type="EMBL" id="BQNB010013301">
    <property type="protein sequence ID" value="GJT14303.1"/>
    <property type="molecule type" value="Genomic_DNA"/>
</dbReference>
<reference evidence="1" key="1">
    <citation type="journal article" date="2022" name="Int. J. Mol. Sci.">
        <title>Draft Genome of Tanacetum Coccineum: Genomic Comparison of Closely Related Tanacetum-Family Plants.</title>
        <authorList>
            <person name="Yamashiro T."/>
            <person name="Shiraishi A."/>
            <person name="Nakayama K."/>
            <person name="Satake H."/>
        </authorList>
    </citation>
    <scope>NUCLEOTIDE SEQUENCE</scope>
</reference>
<gene>
    <name evidence="1" type="ORF">Tco_0861345</name>
</gene>
<comment type="caution">
    <text evidence="1">The sequence shown here is derived from an EMBL/GenBank/DDBJ whole genome shotgun (WGS) entry which is preliminary data.</text>
</comment>
<sequence length="152" mass="17182">MGKIELSVMFGSEGLCRRTMMKFTVVRASSPYNIILGRTARRKASDPREKADKEILKSKKEPVKEEVLVNLAFSEQRITIGTQFSPACRLQLINLLKDNKDVFAWQPSDMVGVPRRIIQHSLNVSLSITLVAQKRRVLGPEKSKAVTKEVEE</sequence>
<evidence type="ECO:0008006" key="3">
    <source>
        <dbReference type="Google" id="ProtNLM"/>
    </source>
</evidence>